<dbReference type="InterPro" id="IPR050315">
    <property type="entry name" value="FAD-oxidoreductase_2"/>
</dbReference>
<dbReference type="RefSeq" id="WP_310226338.1">
    <property type="nucleotide sequence ID" value="NZ_JAVDWV010000014.1"/>
</dbReference>
<dbReference type="InterPro" id="IPR036188">
    <property type="entry name" value="FAD/NAD-bd_sf"/>
</dbReference>
<feature type="domain" description="FAD-dependent oxidoreductase 2 FAD-binding" evidence="5">
    <location>
        <begin position="16"/>
        <end position="533"/>
    </location>
</feature>
<dbReference type="EMBL" id="JAVDWV010000014">
    <property type="protein sequence ID" value="MDR7156258.1"/>
    <property type="molecule type" value="Genomic_DNA"/>
</dbReference>
<dbReference type="Gene3D" id="3.50.50.60">
    <property type="entry name" value="FAD/NAD(P)-binding domain"/>
    <property type="match status" value="2"/>
</dbReference>
<dbReference type="Pfam" id="PF00890">
    <property type="entry name" value="FAD_binding_2"/>
    <property type="match status" value="1"/>
</dbReference>
<dbReference type="SUPFAM" id="SSF51905">
    <property type="entry name" value="FAD/NAD(P)-binding domain"/>
    <property type="match status" value="1"/>
</dbReference>
<evidence type="ECO:0000313" key="6">
    <source>
        <dbReference type="EMBL" id="MDR7156258.1"/>
    </source>
</evidence>
<dbReference type="InterPro" id="IPR027477">
    <property type="entry name" value="Succ_DH/fumarate_Rdtase_cat_sf"/>
</dbReference>
<gene>
    <name evidence="6" type="ORF">J2W40_003099</name>
</gene>
<proteinExistence type="predicted"/>
<comment type="caution">
    <text evidence="6">The sequence shown here is derived from an EMBL/GenBank/DDBJ whole genome shotgun (WGS) entry which is preliminary data.</text>
</comment>
<keyword evidence="2" id="KW-0285">Flavoprotein</keyword>
<dbReference type="Proteomes" id="UP001267638">
    <property type="component" value="Unassembled WGS sequence"/>
</dbReference>
<keyword evidence="3" id="KW-0274">FAD</keyword>
<protein>
    <submittedName>
        <fullName evidence="6">Succinate dehydrogenase/fumarate reductase flavoprotein subunit</fullName>
    </submittedName>
</protein>
<evidence type="ECO:0000256" key="1">
    <source>
        <dbReference type="ARBA" id="ARBA00001974"/>
    </source>
</evidence>
<evidence type="ECO:0000256" key="3">
    <source>
        <dbReference type="ARBA" id="ARBA00022827"/>
    </source>
</evidence>
<evidence type="ECO:0000256" key="4">
    <source>
        <dbReference type="ARBA" id="ARBA00023002"/>
    </source>
</evidence>
<comment type="cofactor">
    <cofactor evidence="1">
        <name>FAD</name>
        <dbReference type="ChEBI" id="CHEBI:57692"/>
    </cofactor>
</comment>
<sequence>MAGQKTGEGRAKNDIDVIVLGSGAAALTAAVTAHEYGARVAVFEKSDKIGGTSAWSGGQIWIPNHPHMAKGRTDSREEALAYLSALSHGMIDPAMAETFVDTGADMIRFLEARTPVQFYSIPDFPDYHSEFPGAKRTGGRTLGCPPFPYQELGDWSDRMEASPYYPDYTMTVGETTLGQPVPQPASAEVKAQRRAVDARGMGAALVGRLMKACLDRGIEPQTRKRAIELIMDGAAVAGVRFEDGSTAHAPNVVIATGGFEWNKDLVRAFTRGPMTHPVSVPTNSGDGLKMAMRVGAMLGNMREAWWMPVIEVPTDLNSMGRQLFTYERTMPGGLMVNRKGKRFTNEASNYNAFGAAFHEQDVSAFTYANLPCWFIFNAAFYGTYPFLVGGLTDNFEAGSTPPQWVPGAPTLRALAERVGIDPDGLEKTVARFNHHAEQANDPDFQRGEANNDLWWGDPRWRGDKRATLGPLGDGPYYAIEVKSGALGTKGGPLTDTRSRVLDVDGAVIEGLYCAGNAMASPMGMTYGGAGGTLGPAMVFGYLAGKDAGGRSGGMTG</sequence>
<dbReference type="InterPro" id="IPR003953">
    <property type="entry name" value="FAD-dep_OxRdtase_2_FAD-bd"/>
</dbReference>
<dbReference type="PANTHER" id="PTHR43400:SF10">
    <property type="entry name" value="3-OXOSTEROID 1-DEHYDROGENASE"/>
    <property type="match status" value="1"/>
</dbReference>
<accession>A0ABU1X3U5</accession>
<evidence type="ECO:0000256" key="2">
    <source>
        <dbReference type="ARBA" id="ARBA00022630"/>
    </source>
</evidence>
<evidence type="ECO:0000313" key="7">
    <source>
        <dbReference type="Proteomes" id="UP001267638"/>
    </source>
</evidence>
<dbReference type="PANTHER" id="PTHR43400">
    <property type="entry name" value="FUMARATE REDUCTASE"/>
    <property type="match status" value="1"/>
</dbReference>
<evidence type="ECO:0000259" key="5">
    <source>
        <dbReference type="Pfam" id="PF00890"/>
    </source>
</evidence>
<dbReference type="SUPFAM" id="SSF56425">
    <property type="entry name" value="Succinate dehydrogenase/fumarate reductase flavoprotein, catalytic domain"/>
    <property type="match status" value="1"/>
</dbReference>
<reference evidence="6 7" key="1">
    <citation type="submission" date="2023-07" db="EMBL/GenBank/DDBJ databases">
        <title>Sorghum-associated microbial communities from plants grown in Nebraska, USA.</title>
        <authorList>
            <person name="Schachtman D."/>
        </authorList>
    </citation>
    <scope>NUCLEOTIDE SEQUENCE [LARGE SCALE GENOMIC DNA]</scope>
    <source>
        <strain evidence="6 7">4256</strain>
    </source>
</reference>
<keyword evidence="7" id="KW-1185">Reference proteome</keyword>
<keyword evidence="4" id="KW-0560">Oxidoreductase</keyword>
<organism evidence="6 7">
    <name type="scientific">Sphingobium xenophagum</name>
    <dbReference type="NCBI Taxonomy" id="121428"/>
    <lineage>
        <taxon>Bacteria</taxon>
        <taxon>Pseudomonadati</taxon>
        <taxon>Pseudomonadota</taxon>
        <taxon>Alphaproteobacteria</taxon>
        <taxon>Sphingomonadales</taxon>
        <taxon>Sphingomonadaceae</taxon>
        <taxon>Sphingobium</taxon>
    </lineage>
</organism>
<name>A0ABU1X3U5_SPHXE</name>